<dbReference type="InterPro" id="IPR027395">
    <property type="entry name" value="WH_DNA-bd_dom"/>
</dbReference>
<feature type="compositionally biased region" description="Low complexity" evidence="1">
    <location>
        <begin position="1"/>
        <end position="14"/>
    </location>
</feature>
<feature type="region of interest" description="Disordered" evidence="1">
    <location>
        <begin position="1"/>
        <end position="53"/>
    </location>
</feature>
<dbReference type="EMBL" id="CP039291">
    <property type="protein sequence ID" value="QCB92550.1"/>
    <property type="molecule type" value="Genomic_DNA"/>
</dbReference>
<dbReference type="KEGG" id="celz:E5225_02270"/>
<dbReference type="InterPro" id="IPR036390">
    <property type="entry name" value="WH_DNA-bd_sf"/>
</dbReference>
<gene>
    <name evidence="3" type="ORF">E5225_02270</name>
</gene>
<dbReference type="Gene3D" id="1.10.10.10">
    <property type="entry name" value="Winged helix-like DNA-binding domain superfamily/Winged helix DNA-binding domain"/>
    <property type="match status" value="1"/>
</dbReference>
<dbReference type="CDD" id="cd00090">
    <property type="entry name" value="HTH_ARSR"/>
    <property type="match status" value="1"/>
</dbReference>
<dbReference type="InterPro" id="IPR011991">
    <property type="entry name" value="ArsR-like_HTH"/>
</dbReference>
<evidence type="ECO:0000259" key="2">
    <source>
        <dbReference type="Pfam" id="PF13601"/>
    </source>
</evidence>
<dbReference type="PANTHER" id="PTHR37318">
    <property type="entry name" value="BSL7504 PROTEIN"/>
    <property type="match status" value="1"/>
</dbReference>
<protein>
    <submittedName>
        <fullName evidence="3">ArsR family transcriptional regulator</fullName>
    </submittedName>
</protein>
<evidence type="ECO:0000313" key="4">
    <source>
        <dbReference type="Proteomes" id="UP000296469"/>
    </source>
</evidence>
<dbReference type="RefSeq" id="WP_135973534.1">
    <property type="nucleotide sequence ID" value="NZ_CP039291.1"/>
</dbReference>
<dbReference type="InterPro" id="IPR036388">
    <property type="entry name" value="WH-like_DNA-bd_sf"/>
</dbReference>
<dbReference type="Pfam" id="PF13601">
    <property type="entry name" value="HTH_34"/>
    <property type="match status" value="1"/>
</dbReference>
<dbReference type="AlphaFoldDB" id="A0A4P7SF89"/>
<name>A0A4P7SF89_9CELL</name>
<proteinExistence type="predicted"/>
<keyword evidence="4" id="KW-1185">Reference proteome</keyword>
<dbReference type="SUPFAM" id="SSF46785">
    <property type="entry name" value="Winged helix' DNA-binding domain"/>
    <property type="match status" value="1"/>
</dbReference>
<organism evidence="3 4">
    <name type="scientific">Cellulomonas shaoxiangyii</name>
    <dbReference type="NCBI Taxonomy" id="2566013"/>
    <lineage>
        <taxon>Bacteria</taxon>
        <taxon>Bacillati</taxon>
        <taxon>Actinomycetota</taxon>
        <taxon>Actinomycetes</taxon>
        <taxon>Micrococcales</taxon>
        <taxon>Cellulomonadaceae</taxon>
        <taxon>Cellulomonas</taxon>
    </lineage>
</organism>
<dbReference type="Proteomes" id="UP000296469">
    <property type="component" value="Chromosome"/>
</dbReference>
<feature type="compositionally biased region" description="Low complexity" evidence="1">
    <location>
        <begin position="22"/>
        <end position="44"/>
    </location>
</feature>
<dbReference type="PANTHER" id="PTHR37318:SF1">
    <property type="entry name" value="BSL7504 PROTEIN"/>
    <property type="match status" value="1"/>
</dbReference>
<evidence type="ECO:0000313" key="3">
    <source>
        <dbReference type="EMBL" id="QCB92550.1"/>
    </source>
</evidence>
<sequence length="157" mass="16127">MSADAAGAARAGAAGDDGGGPRDAAGGRAPGEHAAAPADGALDGWPDDAPPDAAEEVVPQFDEVIHAPVRLRACGLLAGVDHLEFAVVRDALGVSDATLSKHLKVLADAGFVEVRKAASVHRLDRRRTTWLRLTRAGRRAFSAHVAELRAIAEGTTG</sequence>
<accession>A0A4P7SF89</accession>
<dbReference type="OrthoDB" id="4952043at2"/>
<evidence type="ECO:0000256" key="1">
    <source>
        <dbReference type="SAM" id="MobiDB-lite"/>
    </source>
</evidence>
<reference evidence="3 4" key="1">
    <citation type="submission" date="2019-04" db="EMBL/GenBank/DDBJ databases">
        <title>Isolation and identification of Cellulomonas shaoxiangyii sp. Nov. isolated from feces of the Tibetan antelopes (Pantholops hodgsonii) in the Qinghai-Tibet plateau of China.</title>
        <authorList>
            <person name="Tian Z."/>
        </authorList>
    </citation>
    <scope>NUCLEOTIDE SEQUENCE [LARGE SCALE GENOMIC DNA]</scope>
    <source>
        <strain evidence="3 4">Z28</strain>
    </source>
</reference>
<feature type="domain" description="Winged helix DNA-binding" evidence="2">
    <location>
        <begin position="69"/>
        <end position="151"/>
    </location>
</feature>